<proteinExistence type="predicted"/>
<dbReference type="Pfam" id="PF01323">
    <property type="entry name" value="DSBA"/>
    <property type="match status" value="1"/>
</dbReference>
<reference evidence="2" key="1">
    <citation type="submission" date="2020-02" db="EMBL/GenBank/DDBJ databases">
        <title>PAGI-encoded CrpP-like fluoroquinolone-modifying enzymes among Pseudomonas aeruginosa clinical isolates in Europe.</title>
        <authorList>
            <person name="Ortiz de la Rosa J.M."/>
            <person name="Nordmann P."/>
            <person name="Poirel L."/>
        </authorList>
    </citation>
    <scope>NUCLEOTIDE SEQUENCE</scope>
    <source>
        <strain evidence="2">PAGI-104</strain>
    </source>
</reference>
<dbReference type="GO" id="GO:0016491">
    <property type="term" value="F:oxidoreductase activity"/>
    <property type="evidence" value="ECO:0007669"/>
    <property type="project" value="InterPro"/>
</dbReference>
<feature type="domain" description="DSBA-like thioredoxin" evidence="1">
    <location>
        <begin position="45"/>
        <end position="236"/>
    </location>
</feature>
<dbReference type="Gene3D" id="3.40.30.10">
    <property type="entry name" value="Glutaredoxin"/>
    <property type="match status" value="1"/>
</dbReference>
<dbReference type="InterPro" id="IPR001853">
    <property type="entry name" value="DSBA-like_thioredoxin_dom"/>
</dbReference>
<dbReference type="AlphaFoldDB" id="A0A6H0JJP8"/>
<protein>
    <submittedName>
        <fullName evidence="2">DsbA family oxidoreductase</fullName>
    </submittedName>
</protein>
<dbReference type="SUPFAM" id="SSF52833">
    <property type="entry name" value="Thioredoxin-like"/>
    <property type="match status" value="1"/>
</dbReference>
<dbReference type="InterPro" id="IPR036249">
    <property type="entry name" value="Thioredoxin-like_sf"/>
</dbReference>
<dbReference type="EMBL" id="MT074671">
    <property type="protein sequence ID" value="QIU80112.1"/>
    <property type="molecule type" value="Genomic_DNA"/>
</dbReference>
<dbReference type="PANTHER" id="PTHR13887">
    <property type="entry name" value="GLUTATHIONE S-TRANSFERASE KAPPA"/>
    <property type="match status" value="1"/>
</dbReference>
<sequence length="263" mass="29228">MPVRQWFSARTFWMRWIANLKAEVLPPLTQKHQRQMRGNSMKKITVEVWSDFVCPWCWIAKKRLEQAIDALGDQVEVEIVPRAYRLAKGMSPIPFKQALLRKTGSQDRAEVFLEAVRESALLEGLEYRFDSMRFGDTSAAHQYVKAISDPALQARYVERLYRAGTTEGKDIFSDRVLLDLAIEVGATEFVGFESAEAAILSDEALVNGLGAGIPLFVISGSQFISGAQESAVFTQVLRAAIEELSSDEEANSATSCSISGCSH</sequence>
<evidence type="ECO:0000313" key="2">
    <source>
        <dbReference type="EMBL" id="QIU80112.1"/>
    </source>
</evidence>
<name>A0A6H0JJP8_PSEAI</name>
<dbReference type="PANTHER" id="PTHR13887:SF41">
    <property type="entry name" value="THIOREDOXIN SUPERFAMILY PROTEIN"/>
    <property type="match status" value="1"/>
</dbReference>
<organism evidence="2">
    <name type="scientific">Pseudomonas aeruginosa</name>
    <dbReference type="NCBI Taxonomy" id="287"/>
    <lineage>
        <taxon>Bacteria</taxon>
        <taxon>Pseudomonadati</taxon>
        <taxon>Pseudomonadota</taxon>
        <taxon>Gammaproteobacteria</taxon>
        <taxon>Pseudomonadales</taxon>
        <taxon>Pseudomonadaceae</taxon>
        <taxon>Pseudomonas</taxon>
    </lineage>
</organism>
<accession>A0A6H0JJP8</accession>
<dbReference type="CDD" id="cd03024">
    <property type="entry name" value="DsbA_FrnE"/>
    <property type="match status" value="1"/>
</dbReference>
<evidence type="ECO:0000259" key="1">
    <source>
        <dbReference type="Pfam" id="PF01323"/>
    </source>
</evidence>